<name>A0A0A2VUQ4_BEABA</name>
<dbReference type="Proteomes" id="UP000030106">
    <property type="component" value="Unassembled WGS sequence"/>
</dbReference>
<dbReference type="PROSITE" id="PS50018">
    <property type="entry name" value="RAS_GTPASE_ACTIV_2"/>
    <property type="match status" value="1"/>
</dbReference>
<feature type="compositionally biased region" description="Polar residues" evidence="2">
    <location>
        <begin position="20"/>
        <end position="40"/>
    </location>
</feature>
<dbReference type="InterPro" id="IPR001936">
    <property type="entry name" value="RasGAP_dom"/>
</dbReference>
<evidence type="ECO:0000313" key="4">
    <source>
        <dbReference type="EMBL" id="KGQ09900.1"/>
    </source>
</evidence>
<dbReference type="SMART" id="SM00323">
    <property type="entry name" value="RasGAP"/>
    <property type="match status" value="1"/>
</dbReference>
<reference evidence="4 5" key="1">
    <citation type="submission" date="2012-10" db="EMBL/GenBank/DDBJ databases">
        <title>Genome sequencing and analysis of entomopathogenic fungi Beauveria bassiana D1-5.</title>
        <authorList>
            <person name="Li Q."/>
            <person name="Wang L."/>
            <person name="Zhang Z."/>
            <person name="Wang Q."/>
            <person name="Ren J."/>
            <person name="Wang M."/>
            <person name="Xu W."/>
            <person name="Wang J."/>
            <person name="Lu Y."/>
            <person name="Du Q."/>
            <person name="Sun Z."/>
        </authorList>
    </citation>
    <scope>NUCLEOTIDE SEQUENCE [LARGE SCALE GENOMIC DNA]</scope>
    <source>
        <strain evidence="4 5">D1-5</strain>
    </source>
</reference>
<keyword evidence="1" id="KW-0343">GTPase activation</keyword>
<dbReference type="GO" id="GO:0005096">
    <property type="term" value="F:GTPase activator activity"/>
    <property type="evidence" value="ECO:0007669"/>
    <property type="project" value="UniProtKB-KW"/>
</dbReference>
<dbReference type="SUPFAM" id="SSF49562">
    <property type="entry name" value="C2 domain (Calcium/lipid-binding domain, CaLB)"/>
    <property type="match status" value="1"/>
</dbReference>
<dbReference type="STRING" id="1245745.A0A0A2VUQ4"/>
<sequence>MTFPNLSMDGQTARPAATSGEGQYNQTLQQPDLAATQDTDLISDAVDATPAALRSPFRSNATPATVNRASTPEIAESLASGTSYMSLDPIPIPRNSPAVPGSPRDIPGGFGRRRGIVFNDSFTDPSELDSASPIASKSSPVPARPRTRTLDGAIMSHRAVLSSSDQRNRLGSISSSMPPTQTSLEDQKQPSVAESVSYATPALPPRSLDTPSTPTSTRDKRTGKRLLKHRPISRPNSPIASLAPSVDSMSVPIAVEDPNNLVSLMKTLCGRMRGQVEYQAEPGGAWYSGIAYVDEDAGSLMFDTNQSGSFHIPIVDDLRGCSVIPAEYTQGDRQCLEITTPTPTHMLLLPIIHDDLDLWLAALLSWQQLRPNPIKFANGKPASPTAPFRPDLRPFGKTPDETKPRNIIKIDKLMLWDKGAAPNPRAAFQRSSTRDIWSPSAAWRRVSCILHDTGELTLMLETDSIVLSHIDLTQLSRNAIQQLDRTVLDEEFCIAIFPTYAPKASRVSVFRPVYLALDSRIHFEVWFVLLRAYAIPDLFHLGETEDDVLSNTLDSETENEGEIFRMKKSVTVRITEAKIKARPAGLEYVLPEKLHKMEHDPLIGNYLAEVILDGEVRARTTTKCMTKNPFWREDCDFMDLAPSVQELSVVLKRIEGMDGSRGAFPQELICGTVHIALDQLERGQSHEDWLQIRDEKQQVIGSMLIRLSHDEHVALLAKEYEALSDTLHRFPTGLTTLISAALPGQLKQLSELFLNIFQASGAASEWLLALVEDEIDGPGSQTSMKKYRFNSRLKSNESIESPSDRELIVRDMSKSLAGEANLLFRGNTLLTQSFEFHMRRLGKEYLEEALRDKVFEINEQNPDCEVDPSKLNGADLDQHWNQLIRITSEIWQCIAQSAKRIPPELRHVLKYIRGVAEDRFGEFKRSTTYTAVSGFLFLRFICPAILAPKLCGLLRDFPRPKAQRTLTLVAKTLQKLSNLGTFGKREEYMEPMNRFLTSHRSVFREYIDQVCSIPSDRGVVAPPANYSTPNTICGRLSPTSREGLGSLPYLIDAPISFAGLVKLWTSAGFDDLNTEHTDGELIIFNDLCLGLQKRVDACMAKAGRVRAAEAAARGAPSRLVETLEQAALAEPLRSPYSAAYTAMCHDVDQLFSGSGSDGPDEGSSSSRRSKDMRRGRDGHDGRKTGGFSSRGTPKGRNGKVGRTLLSGIMKIGGRAESPDFKTRQ</sequence>
<feature type="region of interest" description="Disordered" evidence="2">
    <location>
        <begin position="377"/>
        <end position="400"/>
    </location>
</feature>
<feature type="compositionally biased region" description="Polar residues" evidence="2">
    <location>
        <begin position="1"/>
        <end position="10"/>
    </location>
</feature>
<comment type="caution">
    <text evidence="4">The sequence shown here is derived from an EMBL/GenBank/DDBJ whole genome shotgun (WGS) entry which is preliminary data.</text>
</comment>
<organism evidence="4 5">
    <name type="scientific">Beauveria bassiana D1-5</name>
    <dbReference type="NCBI Taxonomy" id="1245745"/>
    <lineage>
        <taxon>Eukaryota</taxon>
        <taxon>Fungi</taxon>
        <taxon>Dikarya</taxon>
        <taxon>Ascomycota</taxon>
        <taxon>Pezizomycotina</taxon>
        <taxon>Sordariomycetes</taxon>
        <taxon>Hypocreomycetidae</taxon>
        <taxon>Hypocreales</taxon>
        <taxon>Cordycipitaceae</taxon>
        <taxon>Beauveria</taxon>
    </lineage>
</organism>
<dbReference type="eggNOG" id="KOG3508">
    <property type="taxonomic scope" value="Eukaryota"/>
</dbReference>
<evidence type="ECO:0000256" key="1">
    <source>
        <dbReference type="ARBA" id="ARBA00022468"/>
    </source>
</evidence>
<proteinExistence type="predicted"/>
<dbReference type="PANTHER" id="PTHR10194">
    <property type="entry name" value="RAS GTPASE-ACTIVATING PROTEINS"/>
    <property type="match status" value="1"/>
</dbReference>
<dbReference type="GO" id="GO:0007165">
    <property type="term" value="P:signal transduction"/>
    <property type="evidence" value="ECO:0007669"/>
    <property type="project" value="UniProtKB-ARBA"/>
</dbReference>
<dbReference type="OrthoDB" id="775356at2759"/>
<dbReference type="PANTHER" id="PTHR10194:SF60">
    <property type="entry name" value="RAS GTPASE-ACTIVATING PROTEIN RASKOL"/>
    <property type="match status" value="1"/>
</dbReference>
<feature type="region of interest" description="Disordered" evidence="2">
    <location>
        <begin position="1"/>
        <end position="73"/>
    </location>
</feature>
<dbReference type="EMBL" id="ANFO01000395">
    <property type="protein sequence ID" value="KGQ09900.1"/>
    <property type="molecule type" value="Genomic_DNA"/>
</dbReference>
<feature type="compositionally biased region" description="Basic residues" evidence="2">
    <location>
        <begin position="221"/>
        <end position="232"/>
    </location>
</feature>
<feature type="compositionally biased region" description="Polar residues" evidence="2">
    <location>
        <begin position="161"/>
        <end position="198"/>
    </location>
</feature>
<evidence type="ECO:0000313" key="5">
    <source>
        <dbReference type="Proteomes" id="UP000030106"/>
    </source>
</evidence>
<evidence type="ECO:0000259" key="3">
    <source>
        <dbReference type="PROSITE" id="PS50018"/>
    </source>
</evidence>
<dbReference type="Gene3D" id="1.10.506.10">
    <property type="entry name" value="GTPase Activation - p120gap, domain 1"/>
    <property type="match status" value="1"/>
</dbReference>
<feature type="compositionally biased region" description="Basic and acidic residues" evidence="2">
    <location>
        <begin position="1168"/>
        <end position="1183"/>
    </location>
</feature>
<feature type="compositionally biased region" description="Polar residues" evidence="2">
    <location>
        <begin position="57"/>
        <end position="70"/>
    </location>
</feature>
<protein>
    <submittedName>
        <fullName evidence="4">Inhibitory regulator protein BUD2/CLA2</fullName>
    </submittedName>
</protein>
<dbReference type="HOGENOM" id="CLU_003244_1_0_1"/>
<accession>A0A0A2VUQ4</accession>
<dbReference type="InterPro" id="IPR039360">
    <property type="entry name" value="Ras_GTPase"/>
</dbReference>
<dbReference type="InterPro" id="IPR035892">
    <property type="entry name" value="C2_domain_sf"/>
</dbReference>
<dbReference type="Pfam" id="PF00616">
    <property type="entry name" value="RasGAP"/>
    <property type="match status" value="2"/>
</dbReference>
<feature type="region of interest" description="Disordered" evidence="2">
    <location>
        <begin position="1151"/>
        <end position="1224"/>
    </location>
</feature>
<dbReference type="Gene3D" id="2.60.40.150">
    <property type="entry name" value="C2 domain"/>
    <property type="match status" value="1"/>
</dbReference>
<dbReference type="AlphaFoldDB" id="A0A0A2VUQ4"/>
<dbReference type="SUPFAM" id="SSF48350">
    <property type="entry name" value="GTPase activation domain, GAP"/>
    <property type="match status" value="1"/>
</dbReference>
<dbReference type="InterPro" id="IPR023152">
    <property type="entry name" value="RasGAP_CS"/>
</dbReference>
<feature type="compositionally biased region" description="Basic and acidic residues" evidence="2">
    <location>
        <begin position="390"/>
        <end position="400"/>
    </location>
</feature>
<dbReference type="InterPro" id="IPR008936">
    <property type="entry name" value="Rho_GTPase_activation_prot"/>
</dbReference>
<dbReference type="CDD" id="cd05137">
    <property type="entry name" value="RasGAP_CLA2_BUD2"/>
    <property type="match status" value="1"/>
</dbReference>
<feature type="domain" description="Ras-GAP" evidence="3">
    <location>
        <begin position="745"/>
        <end position="978"/>
    </location>
</feature>
<feature type="region of interest" description="Disordered" evidence="2">
    <location>
        <begin position="86"/>
        <end position="241"/>
    </location>
</feature>
<dbReference type="PROSITE" id="PS00509">
    <property type="entry name" value="RAS_GTPASE_ACTIV_1"/>
    <property type="match status" value="1"/>
</dbReference>
<gene>
    <name evidence="4" type="ORF">BBAD15_g4760</name>
</gene>
<evidence type="ECO:0000256" key="2">
    <source>
        <dbReference type="SAM" id="MobiDB-lite"/>
    </source>
</evidence>